<sequence length="299" mass="32305">MNNNMPDATTQKPKQGLSFLVIAGIVVIGLGLVGWYKLQKAAQGPVQNTSASRQQNTPQGSMWLESIHNKKIYTAGESITLMLYADSDKQSINGYDALIPLGKQTAFVEVKNLEEALSLKSRKYEDSLVLTAVTPLEEAANGVVLAGSPLAQITLRSQIPGPLDVALQFKKGETSDSNIVRVSPPEDILAQVRGVIVYIGSRTKLKSNQPMSIRTKDSMLDVSIKNVALPDSACRDCQTQVTITFKKGSQSTDYTFSLGGLEGKLSDMTEIFGHVFEVTAITADSVELAYASTSTNEKK</sequence>
<name>A0A1F7HG69_9BACT</name>
<accession>A0A1F7HG69</accession>
<dbReference type="Proteomes" id="UP000178098">
    <property type="component" value="Unassembled WGS sequence"/>
</dbReference>
<gene>
    <name evidence="1" type="ORF">A3D08_00470</name>
</gene>
<proteinExistence type="predicted"/>
<dbReference type="EMBL" id="MFZT01000031">
    <property type="protein sequence ID" value="OGK30240.1"/>
    <property type="molecule type" value="Genomic_DNA"/>
</dbReference>
<reference evidence="1 2" key="1">
    <citation type="journal article" date="2016" name="Nat. Commun.">
        <title>Thousands of microbial genomes shed light on interconnected biogeochemical processes in an aquifer system.</title>
        <authorList>
            <person name="Anantharaman K."/>
            <person name="Brown C.T."/>
            <person name="Hug L.A."/>
            <person name="Sharon I."/>
            <person name="Castelle C.J."/>
            <person name="Probst A.J."/>
            <person name="Thomas B.C."/>
            <person name="Singh A."/>
            <person name="Wilkins M.J."/>
            <person name="Karaoz U."/>
            <person name="Brodie E.L."/>
            <person name="Williams K.H."/>
            <person name="Hubbard S.S."/>
            <person name="Banfield J.F."/>
        </authorList>
    </citation>
    <scope>NUCLEOTIDE SEQUENCE [LARGE SCALE GENOMIC DNA]</scope>
</reference>
<dbReference type="AlphaFoldDB" id="A0A1F7HG69"/>
<evidence type="ECO:0000313" key="2">
    <source>
        <dbReference type="Proteomes" id="UP000178098"/>
    </source>
</evidence>
<evidence type="ECO:0000313" key="1">
    <source>
        <dbReference type="EMBL" id="OGK30240.1"/>
    </source>
</evidence>
<organism evidence="1 2">
    <name type="scientific">Candidatus Roizmanbacteria bacterium RIFCSPHIGHO2_02_FULL_43_11</name>
    <dbReference type="NCBI Taxonomy" id="1802043"/>
    <lineage>
        <taxon>Bacteria</taxon>
        <taxon>Candidatus Roizmaniibacteriota</taxon>
    </lineage>
</organism>
<protein>
    <submittedName>
        <fullName evidence="1">Uncharacterized protein</fullName>
    </submittedName>
</protein>
<comment type="caution">
    <text evidence="1">The sequence shown here is derived from an EMBL/GenBank/DDBJ whole genome shotgun (WGS) entry which is preliminary data.</text>
</comment>